<feature type="region of interest" description="Disordered" evidence="1">
    <location>
        <begin position="251"/>
        <end position="305"/>
    </location>
</feature>
<sequence length="332" mass="37592">MGKSWDKALPDINVWKECLRVLKPGAFAFVMSIPRSDCLSRMIISLEDAGFRVDFTPIYWAYACLSADTEVLTQDGWKDWEHLRKSNNCARIAVYDTEKGNYWYESPSAWNSYTIRENMFRIESEDTEQLVTHNHRVYTSRGFVHAEYLEGQESVVFLPSVPANIRDILCGDTQEARNGGDVLLSELSPEGECVEDYEIGQAHSSNVRGTETTPTRGYVRRKELGLEGRSDLLQDTRELCRSEVCAMSTGVHGDGSERRLRYGASPIGSPEDEQTIIENRDSSSQQSQSSRQQSSGNVIRQQQGAQTIRGGTSYKTTLARVYQQWYEGIVYC</sequence>
<dbReference type="InterPro" id="IPR006141">
    <property type="entry name" value="Intein_N"/>
</dbReference>
<evidence type="ECO:0000256" key="1">
    <source>
        <dbReference type="SAM" id="MobiDB-lite"/>
    </source>
</evidence>
<dbReference type="Gene3D" id="2.170.16.10">
    <property type="entry name" value="Hedgehog/Intein (Hint) domain"/>
    <property type="match status" value="1"/>
</dbReference>
<accession>A0A0F9JBR9</accession>
<comment type="caution">
    <text evidence="2">The sequence shown here is derived from an EMBL/GenBank/DDBJ whole genome shotgun (WGS) entry which is preliminary data.</text>
</comment>
<dbReference type="GO" id="GO:0016539">
    <property type="term" value="P:intein-mediated protein splicing"/>
    <property type="evidence" value="ECO:0007669"/>
    <property type="project" value="InterPro"/>
</dbReference>
<feature type="compositionally biased region" description="Polar residues" evidence="1">
    <location>
        <begin position="296"/>
        <end position="305"/>
    </location>
</feature>
<feature type="non-terminal residue" evidence="2">
    <location>
        <position position="332"/>
    </location>
</feature>
<dbReference type="PROSITE" id="PS50817">
    <property type="entry name" value="INTEIN_N_TER"/>
    <property type="match status" value="1"/>
</dbReference>
<reference evidence="2" key="1">
    <citation type="journal article" date="2015" name="Nature">
        <title>Complex archaea that bridge the gap between prokaryotes and eukaryotes.</title>
        <authorList>
            <person name="Spang A."/>
            <person name="Saw J.H."/>
            <person name="Jorgensen S.L."/>
            <person name="Zaremba-Niedzwiedzka K."/>
            <person name="Martijn J."/>
            <person name="Lind A.E."/>
            <person name="van Eijk R."/>
            <person name="Schleper C."/>
            <person name="Guy L."/>
            <person name="Ettema T.J."/>
        </authorList>
    </citation>
    <scope>NUCLEOTIDE SEQUENCE</scope>
</reference>
<feature type="compositionally biased region" description="Low complexity" evidence="1">
    <location>
        <begin position="282"/>
        <end position="295"/>
    </location>
</feature>
<dbReference type="EMBL" id="LAZR01018410">
    <property type="protein sequence ID" value="KKL96522.1"/>
    <property type="molecule type" value="Genomic_DNA"/>
</dbReference>
<proteinExistence type="predicted"/>
<evidence type="ECO:0000313" key="2">
    <source>
        <dbReference type="EMBL" id="KKL96522.1"/>
    </source>
</evidence>
<dbReference type="InterPro" id="IPR036844">
    <property type="entry name" value="Hint_dom_sf"/>
</dbReference>
<protein>
    <recommendedName>
        <fullName evidence="3">DNA methylase N-4/N-6 domain-containing protein</fullName>
    </recommendedName>
</protein>
<evidence type="ECO:0008006" key="3">
    <source>
        <dbReference type="Google" id="ProtNLM"/>
    </source>
</evidence>
<dbReference type="SUPFAM" id="SSF51294">
    <property type="entry name" value="Hedgehog/intein (Hint) domain"/>
    <property type="match status" value="1"/>
</dbReference>
<gene>
    <name evidence="2" type="ORF">LCGC14_1843610</name>
</gene>
<organism evidence="2">
    <name type="scientific">marine sediment metagenome</name>
    <dbReference type="NCBI Taxonomy" id="412755"/>
    <lineage>
        <taxon>unclassified sequences</taxon>
        <taxon>metagenomes</taxon>
        <taxon>ecological metagenomes</taxon>
    </lineage>
</organism>
<dbReference type="AlphaFoldDB" id="A0A0F9JBR9"/>
<name>A0A0F9JBR9_9ZZZZ</name>